<dbReference type="AlphaFoldDB" id="A0AAW1MEE0"/>
<name>A0AAW1MEE0_POPJA</name>
<reference evidence="2 3" key="1">
    <citation type="journal article" date="2024" name="BMC Genomics">
        <title>De novo assembly and annotation of Popillia japonica's genome with initial clues to its potential as an invasive pest.</title>
        <authorList>
            <person name="Cucini C."/>
            <person name="Boschi S."/>
            <person name="Funari R."/>
            <person name="Cardaioli E."/>
            <person name="Iannotti N."/>
            <person name="Marturano G."/>
            <person name="Paoli F."/>
            <person name="Bruttini M."/>
            <person name="Carapelli A."/>
            <person name="Frati F."/>
            <person name="Nardi F."/>
        </authorList>
    </citation>
    <scope>NUCLEOTIDE SEQUENCE [LARGE SCALE GENOMIC DNA]</scope>
    <source>
        <strain evidence="2">DMR45628</strain>
    </source>
</reference>
<protein>
    <submittedName>
        <fullName evidence="2">Uncharacterized protein</fullName>
    </submittedName>
</protein>
<organism evidence="2 3">
    <name type="scientific">Popillia japonica</name>
    <name type="common">Japanese beetle</name>
    <dbReference type="NCBI Taxonomy" id="7064"/>
    <lineage>
        <taxon>Eukaryota</taxon>
        <taxon>Metazoa</taxon>
        <taxon>Ecdysozoa</taxon>
        <taxon>Arthropoda</taxon>
        <taxon>Hexapoda</taxon>
        <taxon>Insecta</taxon>
        <taxon>Pterygota</taxon>
        <taxon>Neoptera</taxon>
        <taxon>Endopterygota</taxon>
        <taxon>Coleoptera</taxon>
        <taxon>Polyphaga</taxon>
        <taxon>Scarabaeiformia</taxon>
        <taxon>Scarabaeidae</taxon>
        <taxon>Rutelinae</taxon>
        <taxon>Popillia</taxon>
    </lineage>
</organism>
<evidence type="ECO:0000313" key="2">
    <source>
        <dbReference type="EMBL" id="KAK9745695.1"/>
    </source>
</evidence>
<feature type="region of interest" description="Disordered" evidence="1">
    <location>
        <begin position="1"/>
        <end position="66"/>
    </location>
</feature>
<accession>A0AAW1MEE0</accession>
<dbReference type="EMBL" id="JASPKY010000046">
    <property type="protein sequence ID" value="KAK9745695.1"/>
    <property type="molecule type" value="Genomic_DNA"/>
</dbReference>
<feature type="compositionally biased region" description="Basic and acidic residues" evidence="1">
    <location>
        <begin position="8"/>
        <end position="55"/>
    </location>
</feature>
<comment type="caution">
    <text evidence="2">The sequence shown here is derived from an EMBL/GenBank/DDBJ whole genome shotgun (WGS) entry which is preliminary data.</text>
</comment>
<evidence type="ECO:0000256" key="1">
    <source>
        <dbReference type="SAM" id="MobiDB-lite"/>
    </source>
</evidence>
<sequence>MTAMPWEELEHGWHWNPIDSERALEEGDSPRGDSHWNPIDSERALEEGDSPRGDSQDIANLISLED</sequence>
<dbReference type="Proteomes" id="UP001458880">
    <property type="component" value="Unassembled WGS sequence"/>
</dbReference>
<evidence type="ECO:0000313" key="3">
    <source>
        <dbReference type="Proteomes" id="UP001458880"/>
    </source>
</evidence>
<proteinExistence type="predicted"/>
<gene>
    <name evidence="2" type="ORF">QE152_g6710</name>
</gene>
<keyword evidence="3" id="KW-1185">Reference proteome</keyword>